<dbReference type="OrthoDB" id="10011150at2759"/>
<evidence type="ECO:0000313" key="10">
    <source>
        <dbReference type="EMBL" id="CAF4526576.1"/>
    </source>
</evidence>
<dbReference type="Proteomes" id="UP000663873">
    <property type="component" value="Unassembled WGS sequence"/>
</dbReference>
<evidence type="ECO:0000313" key="5">
    <source>
        <dbReference type="EMBL" id="CAF3449474.1"/>
    </source>
</evidence>
<dbReference type="Proteomes" id="UP000663869">
    <property type="component" value="Unassembled WGS sequence"/>
</dbReference>
<dbReference type="EMBL" id="CAJOBS010000218">
    <property type="protein sequence ID" value="CAF4526576.1"/>
    <property type="molecule type" value="Genomic_DNA"/>
</dbReference>
<keyword evidence="12" id="KW-1185">Reference proteome</keyword>
<dbReference type="EMBL" id="CAJNXB010001773">
    <property type="protein sequence ID" value="CAF3192764.1"/>
    <property type="molecule type" value="Genomic_DNA"/>
</dbReference>
<evidence type="ECO:0000313" key="9">
    <source>
        <dbReference type="EMBL" id="CAF4400709.1"/>
    </source>
</evidence>
<evidence type="ECO:0000313" key="8">
    <source>
        <dbReference type="EMBL" id="CAF4230973.1"/>
    </source>
</evidence>
<dbReference type="Proteomes" id="UP000663851">
    <property type="component" value="Unassembled WGS sequence"/>
</dbReference>
<evidence type="ECO:0000313" key="4">
    <source>
        <dbReference type="EMBL" id="CAF3346015.1"/>
    </source>
</evidence>
<proteinExistence type="predicted"/>
<dbReference type="EMBL" id="CAJOBP010000729">
    <property type="protein sequence ID" value="CAF4213807.1"/>
    <property type="molecule type" value="Genomic_DNA"/>
</dbReference>
<evidence type="ECO:0000313" key="12">
    <source>
        <dbReference type="Proteomes" id="UP000663873"/>
    </source>
</evidence>
<accession>A0A820DEP1</accession>
<dbReference type="Proteomes" id="UP000663862">
    <property type="component" value="Unassembled WGS sequence"/>
</dbReference>
<gene>
    <name evidence="3" type="ORF">FME351_LOCUS2110</name>
    <name evidence="5" type="ORF">GRG538_LOCUS14104</name>
    <name evidence="8" type="ORF">HFQ381_LOCUS9230</name>
    <name evidence="4" type="ORF">KIK155_LOCUS3164</name>
    <name evidence="6" type="ORF">LUA448_LOCUS29966</name>
    <name evidence="2" type="ORF">TIS948_LOCUS12074</name>
    <name evidence="10" type="ORF">TOA249_LOCUS5411</name>
    <name evidence="9" type="ORF">TSG867_LOCUS12969</name>
    <name evidence="7" type="ORF">UJA718_LOCUS7308</name>
</gene>
<name>A0A820DEP1_9BILA</name>
<feature type="region of interest" description="Disordered" evidence="1">
    <location>
        <begin position="257"/>
        <end position="278"/>
    </location>
</feature>
<reference evidence="8" key="1">
    <citation type="submission" date="2021-02" db="EMBL/GenBank/DDBJ databases">
        <authorList>
            <person name="Nowell W R."/>
        </authorList>
    </citation>
    <scope>NUCLEOTIDE SEQUENCE</scope>
</reference>
<evidence type="ECO:0000313" key="3">
    <source>
        <dbReference type="EMBL" id="CAF3327642.1"/>
    </source>
</evidence>
<evidence type="ECO:0000313" key="7">
    <source>
        <dbReference type="EMBL" id="CAF4213807.1"/>
    </source>
</evidence>
<dbReference type="EMBL" id="CAJOBQ010000676">
    <property type="protein sequence ID" value="CAF4400709.1"/>
    <property type="molecule type" value="Genomic_DNA"/>
</dbReference>
<evidence type="ECO:0000256" key="1">
    <source>
        <dbReference type="SAM" id="MobiDB-lite"/>
    </source>
</evidence>
<dbReference type="EMBL" id="CAJNYV010000118">
    <property type="protein sequence ID" value="CAF3346015.1"/>
    <property type="molecule type" value="Genomic_DNA"/>
</dbReference>
<dbReference type="EMBL" id="CAJOBO010000477">
    <property type="protein sequence ID" value="CAF4230973.1"/>
    <property type="molecule type" value="Genomic_DNA"/>
</dbReference>
<feature type="region of interest" description="Disordered" evidence="1">
    <location>
        <begin position="142"/>
        <end position="167"/>
    </location>
</feature>
<dbReference type="Proteomes" id="UP000663833">
    <property type="component" value="Unassembled WGS sequence"/>
</dbReference>
<evidence type="ECO:0000313" key="11">
    <source>
        <dbReference type="Proteomes" id="UP000663851"/>
    </source>
</evidence>
<dbReference type="EMBL" id="CAJNYU010000067">
    <property type="protein sequence ID" value="CAF3327642.1"/>
    <property type="molecule type" value="Genomic_DNA"/>
</dbReference>
<dbReference type="Proteomes" id="UP000663838">
    <property type="component" value="Unassembled WGS sequence"/>
</dbReference>
<organism evidence="8 11">
    <name type="scientific">Rotaria socialis</name>
    <dbReference type="NCBI Taxonomy" id="392032"/>
    <lineage>
        <taxon>Eukaryota</taxon>
        <taxon>Metazoa</taxon>
        <taxon>Spiralia</taxon>
        <taxon>Gnathifera</taxon>
        <taxon>Rotifera</taxon>
        <taxon>Eurotatoria</taxon>
        <taxon>Bdelloidea</taxon>
        <taxon>Philodinida</taxon>
        <taxon>Philodinidae</taxon>
        <taxon>Rotaria</taxon>
    </lineage>
</organism>
<dbReference type="EMBL" id="CAJNYT010002150">
    <property type="protein sequence ID" value="CAF3449474.1"/>
    <property type="molecule type" value="Genomic_DNA"/>
</dbReference>
<evidence type="ECO:0000313" key="2">
    <source>
        <dbReference type="EMBL" id="CAF3192764.1"/>
    </source>
</evidence>
<dbReference type="AlphaFoldDB" id="A0A820DEP1"/>
<sequence>MLKYPNHHYDLISTVPLSPFVEGQWNRIVTYSPMYADWPDYVVTNPKRAHKDILRKRSLISPVHLKTVQLEDKLLLNELHSIQRIANLPTLVSYTERSSSKESKYIDGDNLQRTTSPTDEYQRSADFFHMTREPPMMHSNYAEQSQSLSHQTYSTKHSSLEPKTNSGKSMKHLIDFDFGPKPQASLSVQLRQSTKTRQQALATSSDYQSPSLQSMSSLKRAAPITGNTPRRAYQIQPLSYPTTPASTETHVINGLQEKSKTNSSCSGKISSLRSTNSSRATVHMLKTKNDRAREKQHTDLKTALVKPHTQHPLRDSALEESIPSSLDKMRRLGGSITAFEKNLDYNYNRQLNQFRIDLKQC</sequence>
<dbReference type="EMBL" id="CAJNYD010004344">
    <property type="protein sequence ID" value="CAF3591562.1"/>
    <property type="molecule type" value="Genomic_DNA"/>
</dbReference>
<dbReference type="Proteomes" id="UP000663865">
    <property type="component" value="Unassembled WGS sequence"/>
</dbReference>
<protein>
    <submittedName>
        <fullName evidence="8">Uncharacterized protein</fullName>
    </submittedName>
</protein>
<comment type="caution">
    <text evidence="8">The sequence shown here is derived from an EMBL/GenBank/DDBJ whole genome shotgun (WGS) entry which is preliminary data.</text>
</comment>
<dbReference type="Proteomes" id="UP000663825">
    <property type="component" value="Unassembled WGS sequence"/>
</dbReference>
<feature type="region of interest" description="Disordered" evidence="1">
    <location>
        <begin position="188"/>
        <end position="214"/>
    </location>
</feature>
<evidence type="ECO:0000313" key="6">
    <source>
        <dbReference type="EMBL" id="CAF3591562.1"/>
    </source>
</evidence>
<feature type="compositionally biased region" description="Polar residues" evidence="1">
    <location>
        <begin position="261"/>
        <end position="278"/>
    </location>
</feature>
<dbReference type="Proteomes" id="UP000663872">
    <property type="component" value="Unassembled WGS sequence"/>
</dbReference>